<sequence>MPAALADFKNQNTLNGDGVIEEAREWFKNNRQDCFDHFWVGSDNLRDADYCTSAFDVFYVHPDWAPGVTFSNNFANTEIGNFSISLKSKLSDSVVVTSHQEPLESCIGPADNDGVLPPFSELVPGSVKAFATSSVGLDVSGPVWNGEVISGTADASSESWVGFRAGATDLTLDGWSMVEAASADIGTSTVSSKIRKFEVRLVGQHVVPEDGRYFVLAKGDGLFALGGVVDDDSDYVTTTNSSVIEFYIRRPGSKGCPSLTESCLVNKPFRLTYEDMLGQTWEVDVASTTWAP</sequence>
<protein>
    <submittedName>
        <fullName evidence="1">Uncharacterized protein</fullName>
    </submittedName>
</protein>
<proteinExistence type="predicted"/>
<organism evidence="1">
    <name type="scientific">hydrothermal vent metagenome</name>
    <dbReference type="NCBI Taxonomy" id="652676"/>
    <lineage>
        <taxon>unclassified sequences</taxon>
        <taxon>metagenomes</taxon>
        <taxon>ecological metagenomes</taxon>
    </lineage>
</organism>
<evidence type="ECO:0000313" key="1">
    <source>
        <dbReference type="EMBL" id="VAX40317.1"/>
    </source>
</evidence>
<name>A0A3B1E7Y7_9ZZZZ</name>
<dbReference type="AlphaFoldDB" id="A0A3B1E7Y7"/>
<dbReference type="EMBL" id="UOGK01000374">
    <property type="protein sequence ID" value="VAX40317.1"/>
    <property type="molecule type" value="Genomic_DNA"/>
</dbReference>
<reference evidence="1" key="1">
    <citation type="submission" date="2018-06" db="EMBL/GenBank/DDBJ databases">
        <authorList>
            <person name="Zhirakovskaya E."/>
        </authorList>
    </citation>
    <scope>NUCLEOTIDE SEQUENCE</scope>
</reference>
<gene>
    <name evidence="1" type="ORF">MNBD_PLANCTO03-1552</name>
</gene>
<accession>A0A3B1E7Y7</accession>